<sequence length="194" mass="21565">MVVGDQQLVHTPFVPSGHWSPCAPLVWNPVKAPDIRFSSSHFRKQHPRNEKADLLSYIVSSGLVDLISIRLSNPKQANWLSSINNNTDVGQSNSIPKQYAEYCQQFVLSSIAFLTSLTRLLGVLSIKQSNDDQLNVEHHHHHQQQTSNSTVTTSSCSSISKSLIVVDSVGKDQVTEIDEENDSESCVNVLTVKW</sequence>
<evidence type="ECO:0000313" key="2">
    <source>
        <dbReference type="EMBL" id="VDP63503.1"/>
    </source>
</evidence>
<accession>A0A183KQS2</accession>
<name>A0A183KQS2_9TREM</name>
<keyword evidence="3" id="KW-1185">Reference proteome</keyword>
<organism evidence="4">
    <name type="scientific">Schistosoma curassoni</name>
    <dbReference type="NCBI Taxonomy" id="6186"/>
    <lineage>
        <taxon>Eukaryota</taxon>
        <taxon>Metazoa</taxon>
        <taxon>Spiralia</taxon>
        <taxon>Lophotrochozoa</taxon>
        <taxon>Platyhelminthes</taxon>
        <taxon>Trematoda</taxon>
        <taxon>Digenea</taxon>
        <taxon>Strigeidida</taxon>
        <taxon>Schistosomatoidea</taxon>
        <taxon>Schistosomatidae</taxon>
        <taxon>Schistosoma</taxon>
    </lineage>
</organism>
<evidence type="ECO:0000313" key="4">
    <source>
        <dbReference type="WBParaSite" id="SCUD_0001741001-mRNA-1"/>
    </source>
</evidence>
<dbReference type="WBParaSite" id="SCUD_0001741001-mRNA-1">
    <property type="protein sequence ID" value="SCUD_0001741001-mRNA-1"/>
    <property type="gene ID" value="SCUD_0001741001"/>
</dbReference>
<reference evidence="4" key="1">
    <citation type="submission" date="2016-06" db="UniProtKB">
        <authorList>
            <consortium name="WormBaseParasite"/>
        </authorList>
    </citation>
    <scope>IDENTIFICATION</scope>
</reference>
<protein>
    <submittedName>
        <fullName evidence="4">Mediator of RNA polymerase II transcription subunit 13</fullName>
    </submittedName>
</protein>
<evidence type="ECO:0000313" key="3">
    <source>
        <dbReference type="Proteomes" id="UP000279833"/>
    </source>
</evidence>
<gene>
    <name evidence="2" type="ORF">SCUD_LOCUS17407</name>
</gene>
<reference evidence="2 3" key="2">
    <citation type="submission" date="2018-11" db="EMBL/GenBank/DDBJ databases">
        <authorList>
            <consortium name="Pathogen Informatics"/>
        </authorList>
    </citation>
    <scope>NUCLEOTIDE SEQUENCE [LARGE SCALE GENOMIC DNA]</scope>
    <source>
        <strain evidence="2">Dakar</strain>
        <strain evidence="3">Dakar, Senegal</strain>
    </source>
</reference>
<proteinExistence type="predicted"/>
<dbReference type="EMBL" id="UZAK01039759">
    <property type="protein sequence ID" value="VDP63503.1"/>
    <property type="molecule type" value="Genomic_DNA"/>
</dbReference>
<evidence type="ECO:0000256" key="1">
    <source>
        <dbReference type="SAM" id="MobiDB-lite"/>
    </source>
</evidence>
<feature type="compositionally biased region" description="Low complexity" evidence="1">
    <location>
        <begin position="144"/>
        <end position="153"/>
    </location>
</feature>
<feature type="region of interest" description="Disordered" evidence="1">
    <location>
        <begin position="134"/>
        <end position="153"/>
    </location>
</feature>
<dbReference type="Proteomes" id="UP000279833">
    <property type="component" value="Unassembled WGS sequence"/>
</dbReference>
<dbReference type="AlphaFoldDB" id="A0A183KQS2"/>